<dbReference type="InterPro" id="IPR014756">
    <property type="entry name" value="Ig_E-set"/>
</dbReference>
<dbReference type="Proteomes" id="UP000006671">
    <property type="component" value="Unassembled WGS sequence"/>
</dbReference>
<dbReference type="RefSeq" id="XP_002676709.1">
    <property type="nucleotide sequence ID" value="XM_002676663.1"/>
</dbReference>
<name>D2VGH2_NAEGR</name>
<dbReference type="EMBL" id="GG738870">
    <property type="protein sequence ID" value="EFC43965.1"/>
    <property type="molecule type" value="Genomic_DNA"/>
</dbReference>
<dbReference type="OMA" id="HQTYDLC"/>
<dbReference type="GO" id="GO:0032934">
    <property type="term" value="F:sterol binding"/>
    <property type="evidence" value="ECO:0007669"/>
    <property type="project" value="InterPro"/>
</dbReference>
<dbReference type="InterPro" id="IPR039670">
    <property type="entry name" value="NPC2-like"/>
</dbReference>
<dbReference type="Gene3D" id="2.70.220.10">
    <property type="entry name" value="Ganglioside GM2 activator"/>
    <property type="match status" value="1"/>
</dbReference>
<proteinExistence type="inferred from homology"/>
<feature type="signal peptide" evidence="7">
    <location>
        <begin position="1"/>
        <end position="20"/>
    </location>
</feature>
<evidence type="ECO:0000256" key="2">
    <source>
        <dbReference type="ARBA" id="ARBA00006370"/>
    </source>
</evidence>
<dbReference type="GeneID" id="8847909"/>
<keyword evidence="4" id="KW-0813">Transport</keyword>
<dbReference type="VEuPathDB" id="AmoebaDB:NAEGRDRAFT_79887"/>
<evidence type="ECO:0000313" key="9">
    <source>
        <dbReference type="EMBL" id="EFC43965.1"/>
    </source>
</evidence>
<evidence type="ECO:0000259" key="8">
    <source>
        <dbReference type="SMART" id="SM00737"/>
    </source>
</evidence>
<dbReference type="PANTHER" id="PTHR11306:SF0">
    <property type="entry name" value="PHOSPHATIDYLGLYCEROL_PHOSPHATIDYLINOSITOL TRANSFER PROTEIN"/>
    <property type="match status" value="1"/>
</dbReference>
<dbReference type="PANTHER" id="PTHR11306">
    <property type="entry name" value="NIEMANN PICK TYPE C2 PROTEIN NPC2-RELATED"/>
    <property type="match status" value="1"/>
</dbReference>
<dbReference type="eggNOG" id="ENOG502SFRH">
    <property type="taxonomic scope" value="Eukaryota"/>
</dbReference>
<evidence type="ECO:0000256" key="1">
    <source>
        <dbReference type="ARBA" id="ARBA00002053"/>
    </source>
</evidence>
<organism evidence="10">
    <name type="scientific">Naegleria gruberi</name>
    <name type="common">Amoeba</name>
    <dbReference type="NCBI Taxonomy" id="5762"/>
    <lineage>
        <taxon>Eukaryota</taxon>
        <taxon>Discoba</taxon>
        <taxon>Heterolobosea</taxon>
        <taxon>Tetramitia</taxon>
        <taxon>Eutetramitia</taxon>
        <taxon>Vahlkampfiidae</taxon>
        <taxon>Naegleria</taxon>
    </lineage>
</organism>
<feature type="domain" description="MD-2-related lipid-recognition" evidence="8">
    <location>
        <begin position="25"/>
        <end position="147"/>
    </location>
</feature>
<dbReference type="OrthoDB" id="6409159at2759"/>
<dbReference type="SUPFAM" id="SSF81296">
    <property type="entry name" value="E set domains"/>
    <property type="match status" value="1"/>
</dbReference>
<evidence type="ECO:0000256" key="7">
    <source>
        <dbReference type="SAM" id="SignalP"/>
    </source>
</evidence>
<feature type="chain" id="PRO_5003038494" evidence="7">
    <location>
        <begin position="21"/>
        <end position="150"/>
    </location>
</feature>
<gene>
    <name evidence="9" type="ORF">NAEGRDRAFT_79887</name>
</gene>
<evidence type="ECO:0000313" key="10">
    <source>
        <dbReference type="Proteomes" id="UP000006671"/>
    </source>
</evidence>
<dbReference type="GO" id="GO:0015918">
    <property type="term" value="P:sterol transport"/>
    <property type="evidence" value="ECO:0007669"/>
    <property type="project" value="InterPro"/>
</dbReference>
<dbReference type="KEGG" id="ngr:NAEGRDRAFT_79887"/>
<keyword evidence="5 7" id="KW-0732">Signal</keyword>
<comment type="function">
    <text evidence="1">Catalyzes the intermembrane transfer of phosphatidylglycerol and phosphatidylinositol.</text>
</comment>
<dbReference type="AlphaFoldDB" id="D2VGH2"/>
<comment type="similarity">
    <text evidence="2">Belongs to the NPC2 family.</text>
</comment>
<keyword evidence="6" id="KW-0445">Lipid transport</keyword>
<keyword evidence="10" id="KW-1185">Reference proteome</keyword>
<evidence type="ECO:0000256" key="5">
    <source>
        <dbReference type="ARBA" id="ARBA00022729"/>
    </source>
</evidence>
<protein>
    <submittedName>
        <fullName evidence="9">Predicted protein</fullName>
    </submittedName>
</protein>
<evidence type="ECO:0000256" key="6">
    <source>
        <dbReference type="ARBA" id="ARBA00023055"/>
    </source>
</evidence>
<sequence>MKSFLATLLVCLLIAYTVSAQNMQWNVCKRFSSQTLQISSLSISPDPPQAGNNLQVNLQGTLTSPMGTGATGTVEVQYAGTPMYSGPFDPCQFLQGSNTPCPLAKGPTTLSVSQQITPMAPAGGPYQGTIIINDENKNVVTCIDFNFMMN</sequence>
<dbReference type="InterPro" id="IPR036846">
    <property type="entry name" value="GM2-AP_sf"/>
</dbReference>
<dbReference type="InParanoid" id="D2VGH2"/>
<dbReference type="Pfam" id="PF02221">
    <property type="entry name" value="E1_DerP2_DerF2"/>
    <property type="match status" value="1"/>
</dbReference>
<reference evidence="9 10" key="1">
    <citation type="journal article" date="2010" name="Cell">
        <title>The genome of Naegleria gruberi illuminates early eukaryotic versatility.</title>
        <authorList>
            <person name="Fritz-Laylin L.K."/>
            <person name="Prochnik S.E."/>
            <person name="Ginger M.L."/>
            <person name="Dacks J.B."/>
            <person name="Carpenter M.L."/>
            <person name="Field M.C."/>
            <person name="Kuo A."/>
            <person name="Paredez A."/>
            <person name="Chapman J."/>
            <person name="Pham J."/>
            <person name="Shu S."/>
            <person name="Neupane R."/>
            <person name="Cipriano M."/>
            <person name="Mancuso J."/>
            <person name="Tu H."/>
            <person name="Salamov A."/>
            <person name="Lindquist E."/>
            <person name="Shapiro H."/>
            <person name="Lucas S."/>
            <person name="Grigoriev I.V."/>
            <person name="Cande W.Z."/>
            <person name="Fulton C."/>
            <person name="Rokhsar D.S."/>
            <person name="Dawson S.C."/>
        </authorList>
    </citation>
    <scope>NUCLEOTIDE SEQUENCE [LARGE SCALE GENOMIC DNA]</scope>
    <source>
        <strain evidence="9 10">NEG-M</strain>
    </source>
</reference>
<comment type="subunit">
    <text evidence="3">Monomer.</text>
</comment>
<dbReference type="SMART" id="SM00737">
    <property type="entry name" value="ML"/>
    <property type="match status" value="1"/>
</dbReference>
<accession>D2VGH2</accession>
<dbReference type="InterPro" id="IPR003172">
    <property type="entry name" value="ML_dom"/>
</dbReference>
<evidence type="ECO:0000256" key="3">
    <source>
        <dbReference type="ARBA" id="ARBA00011245"/>
    </source>
</evidence>
<evidence type="ECO:0000256" key="4">
    <source>
        <dbReference type="ARBA" id="ARBA00022448"/>
    </source>
</evidence>